<evidence type="ECO:0000313" key="2">
    <source>
        <dbReference type="EMBL" id="MDC0744940.1"/>
    </source>
</evidence>
<reference evidence="2 3" key="1">
    <citation type="submission" date="2022-11" db="EMBL/GenBank/DDBJ databases">
        <title>Minimal conservation of predation-associated metabolite biosynthetic gene clusters underscores biosynthetic potential of Myxococcota including descriptions for ten novel species: Archangium lansinium sp. nov., Myxococcus landrumus sp. nov., Nannocystis bai.</title>
        <authorList>
            <person name="Ahearne A."/>
            <person name="Stevens C."/>
            <person name="Dowd S."/>
        </authorList>
    </citation>
    <scope>NUCLEOTIDE SEQUENCE [LARGE SCALE GENOMIC DNA]</scope>
    <source>
        <strain evidence="2 3">RJM3</strain>
    </source>
</reference>
<protein>
    <submittedName>
        <fullName evidence="2">Uncharacterized protein</fullName>
    </submittedName>
</protein>
<organism evidence="2 3">
    <name type="scientific">Polyangium mundeleinium</name>
    <dbReference type="NCBI Taxonomy" id="2995306"/>
    <lineage>
        <taxon>Bacteria</taxon>
        <taxon>Pseudomonadati</taxon>
        <taxon>Myxococcota</taxon>
        <taxon>Polyangia</taxon>
        <taxon>Polyangiales</taxon>
        <taxon>Polyangiaceae</taxon>
        <taxon>Polyangium</taxon>
    </lineage>
</organism>
<evidence type="ECO:0000313" key="3">
    <source>
        <dbReference type="Proteomes" id="UP001221411"/>
    </source>
</evidence>
<dbReference type="EMBL" id="JAQNDO010000001">
    <property type="protein sequence ID" value="MDC0744940.1"/>
    <property type="molecule type" value="Genomic_DNA"/>
</dbReference>
<gene>
    <name evidence="2" type="ORF">POL67_26650</name>
</gene>
<feature type="region of interest" description="Disordered" evidence="1">
    <location>
        <begin position="436"/>
        <end position="462"/>
    </location>
</feature>
<accession>A0ABT5EVW1</accession>
<evidence type="ECO:0000256" key="1">
    <source>
        <dbReference type="SAM" id="MobiDB-lite"/>
    </source>
</evidence>
<dbReference type="RefSeq" id="WP_271921982.1">
    <property type="nucleotide sequence ID" value="NZ_JAQNDO010000001.1"/>
</dbReference>
<proteinExistence type="predicted"/>
<sequence length="483" mass="51480">MVLLAIILSCVDCAAPTTATHTQPAVRPVAFDIWQRGMDGQETSLVDLALFPGGDVLAAIEQGGQLRLLRLSPDGQVRASGSWPSRLLKRVAIAVGSERAAAIAIYSENAENAARDLGLLLGIPGPGAFLVRLDAALHPTSITAIPSLVSIDRLALHASGEAAVAGLHSWGQALVSRLDAQGTVSAEHVIYGHVTSYFSLNTLAYDAAGSLLLAGVSKHGTASLRQPASDHSPSAFVARFPASATTPWIAAFSSSCVIYDHPEYPSATQLSSGEIVLSLQPAIVGTTVPIPWMPEPRPAETTRLFLFLDGATGALRKRVAEPAHMRDQTVALSSLPDGTWLSLRQLSLDAHTLPWRCPPGIRNCHYPNGPHSFGATHSLGLEHRSKDGTVLSTHRIDSQAVLSAYRLWYSPSVQRPLLGFSMIGSLRLHNQLIESQQTHDNPCPTKPSAALDPAQRAPYSSIPPRDPCEVSLHLNQVALVTHL</sequence>
<name>A0ABT5EVW1_9BACT</name>
<dbReference type="Proteomes" id="UP001221411">
    <property type="component" value="Unassembled WGS sequence"/>
</dbReference>
<comment type="caution">
    <text evidence="2">The sequence shown here is derived from an EMBL/GenBank/DDBJ whole genome shotgun (WGS) entry which is preliminary data.</text>
</comment>
<keyword evidence="3" id="KW-1185">Reference proteome</keyword>